<dbReference type="InterPro" id="IPR008011">
    <property type="entry name" value="Complex1_LYR_dom"/>
</dbReference>
<reference evidence="3" key="1">
    <citation type="submission" date="2023-06" db="EMBL/GenBank/DDBJ databases">
        <title>Survivors Of The Sea: Transcriptome response of Skeletonema marinoi to long-term dormancy.</title>
        <authorList>
            <person name="Pinder M.I.M."/>
            <person name="Kourtchenko O."/>
            <person name="Robertson E.K."/>
            <person name="Larsson T."/>
            <person name="Maumus F."/>
            <person name="Osuna-Cruz C.M."/>
            <person name="Vancaester E."/>
            <person name="Stenow R."/>
            <person name="Vandepoele K."/>
            <person name="Ploug H."/>
            <person name="Bruchert V."/>
            <person name="Godhe A."/>
            <person name="Topel M."/>
        </authorList>
    </citation>
    <scope>NUCLEOTIDE SEQUENCE</scope>
    <source>
        <strain evidence="3">R05AC</strain>
    </source>
</reference>
<evidence type="ECO:0000313" key="3">
    <source>
        <dbReference type="EMBL" id="KAK1732948.1"/>
    </source>
</evidence>
<evidence type="ECO:0000256" key="1">
    <source>
        <dbReference type="SAM" id="MobiDB-lite"/>
    </source>
</evidence>
<evidence type="ECO:0000313" key="4">
    <source>
        <dbReference type="Proteomes" id="UP001224775"/>
    </source>
</evidence>
<dbReference type="Pfam" id="PF05347">
    <property type="entry name" value="Complex1_LYR"/>
    <property type="match status" value="1"/>
</dbReference>
<dbReference type="CDD" id="cd20251">
    <property type="entry name" value="Complex1_LYR_SF"/>
    <property type="match status" value="1"/>
</dbReference>
<dbReference type="PANTHER" id="PTHR47579:SF3">
    <property type="entry name" value="COMPLEX 1 LYR PROTEIN DOMAIN-CONTAINING PROTEIN"/>
    <property type="match status" value="1"/>
</dbReference>
<feature type="compositionally biased region" description="Basic and acidic residues" evidence="1">
    <location>
        <begin position="104"/>
        <end position="114"/>
    </location>
</feature>
<gene>
    <name evidence="3" type="ORF">QTG54_016279</name>
</gene>
<evidence type="ECO:0000259" key="2">
    <source>
        <dbReference type="Pfam" id="PF05347"/>
    </source>
</evidence>
<dbReference type="AlphaFoldDB" id="A0AAD8XT12"/>
<name>A0AAD8XT12_9STRA</name>
<organism evidence="3 4">
    <name type="scientific">Skeletonema marinoi</name>
    <dbReference type="NCBI Taxonomy" id="267567"/>
    <lineage>
        <taxon>Eukaryota</taxon>
        <taxon>Sar</taxon>
        <taxon>Stramenopiles</taxon>
        <taxon>Ochrophyta</taxon>
        <taxon>Bacillariophyta</taxon>
        <taxon>Coscinodiscophyceae</taxon>
        <taxon>Thalassiosirophycidae</taxon>
        <taxon>Thalassiosirales</taxon>
        <taxon>Skeletonemataceae</taxon>
        <taxon>Skeletonema</taxon>
        <taxon>Skeletonema marinoi-dohrnii complex</taxon>
    </lineage>
</organism>
<feature type="domain" description="Complex 1 LYR protein" evidence="2">
    <location>
        <begin position="10"/>
        <end position="65"/>
    </location>
</feature>
<feature type="region of interest" description="Disordered" evidence="1">
    <location>
        <begin position="79"/>
        <end position="114"/>
    </location>
</feature>
<dbReference type="EMBL" id="JATAAI010000055">
    <property type="protein sequence ID" value="KAK1732948.1"/>
    <property type="molecule type" value="Genomic_DNA"/>
</dbReference>
<protein>
    <recommendedName>
        <fullName evidence="2">Complex 1 LYR protein domain-containing protein</fullName>
    </recommendedName>
</protein>
<dbReference type="PANTHER" id="PTHR47579">
    <property type="entry name" value="COMPLEX 1 LYR PROTEIN"/>
    <property type="match status" value="1"/>
</dbReference>
<proteinExistence type="predicted"/>
<dbReference type="Proteomes" id="UP001224775">
    <property type="component" value="Unassembled WGS sequence"/>
</dbReference>
<keyword evidence="4" id="KW-1185">Reference proteome</keyword>
<accession>A0AAD8XT12</accession>
<sequence>MSAPTQRTSIQLYRDLLRLLAHIAPGTSPKSVALRTTVRAQFENSRNEEDPAKIEALKANAVRALSNYMLYQGGVQDKKKGGKLGAAMDNYHERSVQGMQRNGNDSDDKKGAAR</sequence>
<comment type="caution">
    <text evidence="3">The sequence shown here is derived from an EMBL/GenBank/DDBJ whole genome shotgun (WGS) entry which is preliminary data.</text>
</comment>